<evidence type="ECO:0000256" key="4">
    <source>
        <dbReference type="ARBA" id="ARBA00022692"/>
    </source>
</evidence>
<dbReference type="EMBL" id="PYBW01000014">
    <property type="protein sequence ID" value="PYC87468.1"/>
    <property type="molecule type" value="Genomic_DNA"/>
</dbReference>
<dbReference type="GO" id="GO:0022857">
    <property type="term" value="F:transmembrane transporter activity"/>
    <property type="evidence" value="ECO:0007669"/>
    <property type="project" value="InterPro"/>
</dbReference>
<feature type="domain" description="Major facilitator superfamily (MFS) profile" evidence="9">
    <location>
        <begin position="51"/>
        <end position="441"/>
    </location>
</feature>
<comment type="subcellular location">
    <subcellularLocation>
        <location evidence="1">Cell membrane</location>
        <topology evidence="1">Multi-pass membrane protein</topology>
    </subcellularLocation>
</comment>
<dbReference type="AlphaFoldDB" id="A0A2V4NZ39"/>
<reference evidence="10 11" key="1">
    <citation type="submission" date="2018-03" db="EMBL/GenBank/DDBJ databases">
        <title>Bioinformatic expansion and discovery of thiopeptide antibiotics.</title>
        <authorList>
            <person name="Schwalen C.J."/>
            <person name="Hudson G.A."/>
            <person name="Mitchell D.A."/>
        </authorList>
    </citation>
    <scope>NUCLEOTIDE SEQUENCE [LARGE SCALE GENOMIC DNA]</scope>
    <source>
        <strain evidence="10 11">ATCC 21389</strain>
    </source>
</reference>
<feature type="compositionally biased region" description="Low complexity" evidence="7">
    <location>
        <begin position="1"/>
        <end position="19"/>
    </location>
</feature>
<dbReference type="InterPro" id="IPR010290">
    <property type="entry name" value="TM_effector"/>
</dbReference>
<feature type="transmembrane region" description="Helical" evidence="8">
    <location>
        <begin position="419"/>
        <end position="439"/>
    </location>
</feature>
<dbReference type="SUPFAM" id="SSF103473">
    <property type="entry name" value="MFS general substrate transporter"/>
    <property type="match status" value="1"/>
</dbReference>
<keyword evidence="3" id="KW-1003">Cell membrane</keyword>
<dbReference type="Gene3D" id="1.20.1250.20">
    <property type="entry name" value="MFS general substrate transporter like domains"/>
    <property type="match status" value="1"/>
</dbReference>
<evidence type="ECO:0000256" key="8">
    <source>
        <dbReference type="SAM" id="Phobius"/>
    </source>
</evidence>
<evidence type="ECO:0000313" key="11">
    <source>
        <dbReference type="Proteomes" id="UP000248039"/>
    </source>
</evidence>
<feature type="transmembrane region" description="Helical" evidence="8">
    <location>
        <begin position="392"/>
        <end position="413"/>
    </location>
</feature>
<feature type="transmembrane region" description="Helical" evidence="8">
    <location>
        <begin position="294"/>
        <end position="317"/>
    </location>
</feature>
<proteinExistence type="predicted"/>
<feature type="transmembrane region" description="Helical" evidence="8">
    <location>
        <begin position="208"/>
        <end position="228"/>
    </location>
</feature>
<feature type="transmembrane region" description="Helical" evidence="8">
    <location>
        <begin position="324"/>
        <end position="344"/>
    </location>
</feature>
<feature type="transmembrane region" description="Helical" evidence="8">
    <location>
        <begin position="89"/>
        <end position="109"/>
    </location>
</feature>
<evidence type="ECO:0000256" key="2">
    <source>
        <dbReference type="ARBA" id="ARBA00022448"/>
    </source>
</evidence>
<organism evidence="10 11">
    <name type="scientific">Streptomyces tateyamensis</name>
    <dbReference type="NCBI Taxonomy" id="565073"/>
    <lineage>
        <taxon>Bacteria</taxon>
        <taxon>Bacillati</taxon>
        <taxon>Actinomycetota</taxon>
        <taxon>Actinomycetes</taxon>
        <taxon>Kitasatosporales</taxon>
        <taxon>Streptomycetaceae</taxon>
        <taxon>Streptomyces</taxon>
    </lineage>
</organism>
<dbReference type="Proteomes" id="UP000248039">
    <property type="component" value="Unassembled WGS sequence"/>
</dbReference>
<comment type="caution">
    <text evidence="10">The sequence shown here is derived from an EMBL/GenBank/DDBJ whole genome shotgun (WGS) entry which is preliminary data.</text>
</comment>
<keyword evidence="6 8" id="KW-0472">Membrane</keyword>
<dbReference type="OrthoDB" id="4544213at2"/>
<evidence type="ECO:0000256" key="1">
    <source>
        <dbReference type="ARBA" id="ARBA00004651"/>
    </source>
</evidence>
<feature type="region of interest" description="Disordered" evidence="7">
    <location>
        <begin position="1"/>
        <end position="45"/>
    </location>
</feature>
<evidence type="ECO:0000256" key="6">
    <source>
        <dbReference type="ARBA" id="ARBA00023136"/>
    </source>
</evidence>
<accession>A0A2V4NZ39</accession>
<keyword evidence="2" id="KW-0813">Transport</keyword>
<dbReference type="GO" id="GO:0005886">
    <property type="term" value="C:plasma membrane"/>
    <property type="evidence" value="ECO:0007669"/>
    <property type="project" value="UniProtKB-SubCell"/>
</dbReference>
<dbReference type="PANTHER" id="PTHR23513">
    <property type="entry name" value="INTEGRAL MEMBRANE EFFLUX PROTEIN-RELATED"/>
    <property type="match status" value="1"/>
</dbReference>
<evidence type="ECO:0000256" key="5">
    <source>
        <dbReference type="ARBA" id="ARBA00022989"/>
    </source>
</evidence>
<name>A0A2V4NZ39_9ACTN</name>
<feature type="region of interest" description="Disordered" evidence="7">
    <location>
        <begin position="440"/>
        <end position="479"/>
    </location>
</feature>
<feature type="transmembrane region" description="Helical" evidence="8">
    <location>
        <begin position="266"/>
        <end position="288"/>
    </location>
</feature>
<gene>
    <name evidence="10" type="ORF">C7C46_04675</name>
</gene>
<dbReference type="InterPro" id="IPR036259">
    <property type="entry name" value="MFS_trans_sf"/>
</dbReference>
<dbReference type="PROSITE" id="PS50850">
    <property type="entry name" value="MFS"/>
    <property type="match status" value="1"/>
</dbReference>
<evidence type="ECO:0000256" key="3">
    <source>
        <dbReference type="ARBA" id="ARBA00022475"/>
    </source>
</evidence>
<dbReference type="InterPro" id="IPR020846">
    <property type="entry name" value="MFS_dom"/>
</dbReference>
<evidence type="ECO:0000313" key="10">
    <source>
        <dbReference type="EMBL" id="PYC87468.1"/>
    </source>
</evidence>
<dbReference type="PRINTS" id="PR01988">
    <property type="entry name" value="EXPORTERBACE"/>
</dbReference>
<dbReference type="PANTHER" id="PTHR23513:SF6">
    <property type="entry name" value="MAJOR FACILITATOR SUPERFAMILY ASSOCIATED DOMAIN-CONTAINING PROTEIN"/>
    <property type="match status" value="1"/>
</dbReference>
<keyword evidence="11" id="KW-1185">Reference proteome</keyword>
<dbReference type="Pfam" id="PF05977">
    <property type="entry name" value="MFS_3"/>
    <property type="match status" value="1"/>
</dbReference>
<feature type="transmembrane region" description="Helical" evidence="8">
    <location>
        <begin position="52"/>
        <end position="77"/>
    </location>
</feature>
<feature type="transmembrane region" description="Helical" evidence="8">
    <location>
        <begin position="129"/>
        <end position="152"/>
    </location>
</feature>
<dbReference type="InterPro" id="IPR022324">
    <property type="entry name" value="Bacilysin_exporter_BacE_put"/>
</dbReference>
<feature type="transmembrane region" description="Helical" evidence="8">
    <location>
        <begin position="350"/>
        <end position="371"/>
    </location>
</feature>
<dbReference type="CDD" id="cd06173">
    <property type="entry name" value="MFS_MefA_like"/>
    <property type="match status" value="1"/>
</dbReference>
<evidence type="ECO:0000256" key="7">
    <source>
        <dbReference type="SAM" id="MobiDB-lite"/>
    </source>
</evidence>
<evidence type="ECO:0000259" key="9">
    <source>
        <dbReference type="PROSITE" id="PS50850"/>
    </source>
</evidence>
<protein>
    <submittedName>
        <fullName evidence="10">MFS transporter</fullName>
    </submittedName>
</protein>
<keyword evidence="4 8" id="KW-0812">Transmembrane</keyword>
<keyword evidence="5 8" id="KW-1133">Transmembrane helix</keyword>
<sequence length="479" mass="49094">MTADRPPADGAAPVPAGRPLTDGAGPEPADQPPTDGGDPVTSDQPLRHNRDFVLLWSGSAVSIAGSTASTVAVPLLVLAVTGSAGSAGLAGFAALLPMLVLPVPAGVLVDRYDRKKLMLWCDVVRGVGAASIVTALLLGCLTVTQIVLVGLVEGSLSVVHELAGHAAVPNLVPDGRLTEALSMAEARERGATMVGTPLGGVLFGLARALPFLFDAVSYLVSAVTLLLIRKDFQRPAATDPEQPREPALPQLAAGFRWLWRQPFLRTAALAVAGSNLLFRALFLAVLVLSRTLGASPAAIGVLLGVAGGGGLLGSLAASWCQRRLPLRTVVIGANWLWALLALGIAVTHNLYLLGALYALMWFVGPIWNVAVATQQLRTTPDRLQGRVLGASALLSGGALPLGSLAGGLLLQYAGTATTLAVLAGWMVLLAAGVTLAAPVRRAGDPQPRSDGAQPGSTQPGSPPPDSTKAETPHALPTPN</sequence>